<dbReference type="EMBL" id="DVLY01000043">
    <property type="protein sequence ID" value="HIT97554.1"/>
    <property type="molecule type" value="Genomic_DNA"/>
</dbReference>
<evidence type="ECO:0000313" key="1">
    <source>
        <dbReference type="EMBL" id="HIT97554.1"/>
    </source>
</evidence>
<evidence type="ECO:0000313" key="2">
    <source>
        <dbReference type="Proteomes" id="UP000824161"/>
    </source>
</evidence>
<reference evidence="1" key="2">
    <citation type="journal article" date="2021" name="PeerJ">
        <title>Extensive microbial diversity within the chicken gut microbiome revealed by metagenomics and culture.</title>
        <authorList>
            <person name="Gilroy R."/>
            <person name="Ravi A."/>
            <person name="Getino M."/>
            <person name="Pursley I."/>
            <person name="Horton D.L."/>
            <person name="Alikhan N.F."/>
            <person name="Baker D."/>
            <person name="Gharbi K."/>
            <person name="Hall N."/>
            <person name="Watson M."/>
            <person name="Adriaenssens E.M."/>
            <person name="Foster-Nyarko E."/>
            <person name="Jarju S."/>
            <person name="Secka A."/>
            <person name="Antonio M."/>
            <person name="Oren A."/>
            <person name="Chaudhuri R.R."/>
            <person name="La Ragione R."/>
            <person name="Hildebrand F."/>
            <person name="Pallen M.J."/>
        </authorList>
    </citation>
    <scope>NUCLEOTIDE SEQUENCE</scope>
    <source>
        <strain evidence="1">1383</strain>
    </source>
</reference>
<accession>A0A9D1H9N3</accession>
<protein>
    <submittedName>
        <fullName evidence="1">Uncharacterized protein</fullName>
    </submittedName>
</protein>
<gene>
    <name evidence="1" type="ORF">IAC44_01815</name>
</gene>
<organism evidence="1 2">
    <name type="scientific">Candidatus Merdimorpha stercoravium</name>
    <dbReference type="NCBI Taxonomy" id="2840863"/>
    <lineage>
        <taxon>Bacteria</taxon>
        <taxon>Pseudomonadati</taxon>
        <taxon>Bacteroidota</taxon>
        <taxon>Flavobacteriia</taxon>
        <taxon>Flavobacteriales</taxon>
        <taxon>Candidatus Merdimorpha</taxon>
    </lineage>
</organism>
<sequence length="174" mass="19858">MQRFLHEGMPDTTAWAQAETFSDSVRILFRDVVNSCQTLLDSAVMYSPQSHLYYARKATLYLYCLDYGNALVWMKKALEKKDLPSLRLSIGMLLQKTGDEPQARTWYRQAADRYRALDTLSQADGMNYVLALALAGEKEHAYKAIDSLIKDTLVRGQLRRTLDDPQEALDAFLP</sequence>
<dbReference type="Proteomes" id="UP000824161">
    <property type="component" value="Unassembled WGS sequence"/>
</dbReference>
<proteinExistence type="predicted"/>
<comment type="caution">
    <text evidence="1">The sequence shown here is derived from an EMBL/GenBank/DDBJ whole genome shotgun (WGS) entry which is preliminary data.</text>
</comment>
<dbReference type="InterPro" id="IPR011990">
    <property type="entry name" value="TPR-like_helical_dom_sf"/>
</dbReference>
<reference evidence="1" key="1">
    <citation type="submission" date="2020-10" db="EMBL/GenBank/DDBJ databases">
        <authorList>
            <person name="Gilroy R."/>
        </authorList>
    </citation>
    <scope>NUCLEOTIDE SEQUENCE</scope>
    <source>
        <strain evidence="1">1383</strain>
    </source>
</reference>
<dbReference type="Gene3D" id="1.25.40.10">
    <property type="entry name" value="Tetratricopeptide repeat domain"/>
    <property type="match status" value="1"/>
</dbReference>
<name>A0A9D1H9N3_9FLAO</name>
<dbReference type="SUPFAM" id="SSF81901">
    <property type="entry name" value="HCP-like"/>
    <property type="match status" value="1"/>
</dbReference>
<dbReference type="AlphaFoldDB" id="A0A9D1H9N3"/>